<name>A0ABX1R3Q8_9ALTE</name>
<evidence type="ECO:0000256" key="3">
    <source>
        <dbReference type="ARBA" id="ARBA00009381"/>
    </source>
</evidence>
<keyword evidence="4 9" id="KW-0808">Transferase</keyword>
<evidence type="ECO:0000256" key="2">
    <source>
        <dbReference type="ARBA" id="ARBA00001089"/>
    </source>
</evidence>
<evidence type="ECO:0000256" key="1">
    <source>
        <dbReference type="ARBA" id="ARBA00001049"/>
    </source>
</evidence>
<dbReference type="InterPro" id="IPR029055">
    <property type="entry name" value="Ntn_hydrolases_N"/>
</dbReference>
<comment type="catalytic activity">
    <reaction evidence="8 9">
        <text>an N-terminal (5-L-glutamyl)-[peptide] + an alpha-amino acid = 5-L-glutamyl amino acid + an N-terminal L-alpha-aminoacyl-[peptide]</text>
        <dbReference type="Rhea" id="RHEA:23904"/>
        <dbReference type="Rhea" id="RHEA-COMP:9780"/>
        <dbReference type="Rhea" id="RHEA-COMP:9795"/>
        <dbReference type="ChEBI" id="CHEBI:77644"/>
        <dbReference type="ChEBI" id="CHEBI:78597"/>
        <dbReference type="ChEBI" id="CHEBI:78599"/>
        <dbReference type="ChEBI" id="CHEBI:78608"/>
        <dbReference type="EC" id="2.3.2.2"/>
    </reaction>
</comment>
<gene>
    <name evidence="10" type="primary">ggt</name>
    <name evidence="10" type="ORF">HCJ96_08900</name>
</gene>
<keyword evidence="6 9" id="KW-0865">Zymogen</keyword>
<comment type="caution">
    <text evidence="10">The sequence shown here is derived from an EMBL/GenBank/DDBJ whole genome shotgun (WGS) entry which is preliminary data.</text>
</comment>
<dbReference type="Gene3D" id="3.60.20.40">
    <property type="match status" value="1"/>
</dbReference>
<comment type="catalytic activity">
    <reaction evidence="2 9">
        <text>glutathione + H2O = L-cysteinylglycine + L-glutamate</text>
        <dbReference type="Rhea" id="RHEA:28807"/>
        <dbReference type="ChEBI" id="CHEBI:15377"/>
        <dbReference type="ChEBI" id="CHEBI:29985"/>
        <dbReference type="ChEBI" id="CHEBI:57925"/>
        <dbReference type="ChEBI" id="CHEBI:61694"/>
        <dbReference type="EC" id="3.4.19.13"/>
    </reaction>
</comment>
<keyword evidence="9" id="KW-0317">Glutathione biosynthesis</keyword>
<keyword evidence="5 9" id="KW-0378">Hydrolase</keyword>
<evidence type="ECO:0000256" key="8">
    <source>
        <dbReference type="ARBA" id="ARBA00047417"/>
    </source>
</evidence>
<evidence type="ECO:0000256" key="5">
    <source>
        <dbReference type="ARBA" id="ARBA00022801"/>
    </source>
</evidence>
<protein>
    <recommendedName>
        <fullName evidence="9">Glutathione hydrolase proenzyme</fullName>
        <ecNumber evidence="9">2.3.2.2</ecNumber>
        <ecNumber evidence="9">3.4.19.13</ecNumber>
    </recommendedName>
    <component>
        <recommendedName>
            <fullName evidence="9">Glutathione hydrolase large chain</fullName>
        </recommendedName>
    </component>
    <component>
        <recommendedName>
            <fullName evidence="9">Glutathione hydrolase small chain</fullName>
        </recommendedName>
    </component>
</protein>
<evidence type="ECO:0000256" key="9">
    <source>
        <dbReference type="RuleBase" id="RU368036"/>
    </source>
</evidence>
<reference evidence="10 11" key="1">
    <citation type="submission" date="2020-03" db="EMBL/GenBank/DDBJ databases">
        <title>Alteromonas ponticola sp. nov., isolated from seawater.</title>
        <authorList>
            <person name="Yoon J.-H."/>
            <person name="Kim Y.-O."/>
        </authorList>
    </citation>
    <scope>NUCLEOTIDE SEQUENCE [LARGE SCALE GENOMIC DNA]</scope>
    <source>
        <strain evidence="10 11">MYP5</strain>
    </source>
</reference>
<proteinExistence type="inferred from homology"/>
<dbReference type="PANTHER" id="PTHR43199:SF1">
    <property type="entry name" value="GLUTATHIONE HYDROLASE PROENZYME"/>
    <property type="match status" value="1"/>
</dbReference>
<dbReference type="EC" id="3.4.19.13" evidence="9"/>
<accession>A0ABX1R3Q8</accession>
<comment type="subunit">
    <text evidence="9">This enzyme consists of two polypeptide chains, which are synthesized in precursor form from a single polypeptide.</text>
</comment>
<dbReference type="PROSITE" id="PS00462">
    <property type="entry name" value="G_GLU_TRANSPEPTIDASE"/>
    <property type="match status" value="1"/>
</dbReference>
<dbReference type="InterPro" id="IPR051792">
    <property type="entry name" value="GGT_bact"/>
</dbReference>
<dbReference type="PANTHER" id="PTHR43199">
    <property type="entry name" value="GLUTATHIONE HYDROLASE"/>
    <property type="match status" value="1"/>
</dbReference>
<dbReference type="InterPro" id="IPR000101">
    <property type="entry name" value="GGT_peptidase"/>
</dbReference>
<dbReference type="InterPro" id="IPR043138">
    <property type="entry name" value="GGT_lsub"/>
</dbReference>
<dbReference type="EMBL" id="JAATNW010000004">
    <property type="protein sequence ID" value="NMH60132.1"/>
    <property type="molecule type" value="Genomic_DNA"/>
</dbReference>
<dbReference type="GO" id="GO:0103068">
    <property type="term" value="F:leukotriene C4 gamma-glutamyl transferase activity"/>
    <property type="evidence" value="ECO:0007669"/>
    <property type="project" value="UniProtKB-EC"/>
</dbReference>
<evidence type="ECO:0000313" key="10">
    <source>
        <dbReference type="EMBL" id="NMH60132.1"/>
    </source>
</evidence>
<evidence type="ECO:0000256" key="7">
    <source>
        <dbReference type="ARBA" id="ARBA00023315"/>
    </source>
</evidence>
<dbReference type="Proteomes" id="UP000709336">
    <property type="component" value="Unassembled WGS sequence"/>
</dbReference>
<evidence type="ECO:0000256" key="6">
    <source>
        <dbReference type="ARBA" id="ARBA00023145"/>
    </source>
</evidence>
<dbReference type="PROSITE" id="PS51257">
    <property type="entry name" value="PROKAR_LIPOPROTEIN"/>
    <property type="match status" value="1"/>
</dbReference>
<dbReference type="NCBIfam" id="TIGR00066">
    <property type="entry name" value="g_glut_trans"/>
    <property type="match status" value="1"/>
</dbReference>
<keyword evidence="11" id="KW-1185">Reference proteome</keyword>
<evidence type="ECO:0000256" key="4">
    <source>
        <dbReference type="ARBA" id="ARBA00022679"/>
    </source>
</evidence>
<sequence>MRFFTSVFVALALTSCAYDRSNLPAVEEHAVAMPDTFSAQAAMDVLLEGGNAVDAAIAAQFVLAVTLPEAGNIGGGGFMTLVMEGEPAFLDYREMAPEQATRDMYLDENGEVKPYNSLFGARAAGVPGTVAGMWAAHKRYGLLPWKRLLQPAVTLAEEGFKVPQALADNVSWYQQKLQKQELIGNFSKYFGHMKANQLFRQPELATTLKRIQTEGRAGFYEGETAQLIHTYMQENNGLINKADLTNYEAAWRKPITVEWNDYEVVTSPAPSSGGVAVAQILGMFSERADDIEQLEHNSAAYLHLMAEISKRVFSDRATYLGDPDFIDVPQAALIHPDYIESRAAEINLTAISDTDSIRPGLAESEDTTHFSIVDQWGNAVANTTTINLSFGSGVVVEGAGFLLNDEMDDFSAKPGVPNFFGAVGGEANEIQPHKRMLSSMTPTIVLHDDKVKLVTGSPGGTTIISSVAQSILSTLYFNLDAEQAVNAPRFHHQLLPKDTIRVHDGFDQQTLNKLTEMGYVLDKRRFGDVHLIKRTAAGLEAASEKSGRGRSLVIEKDQLANN</sequence>
<dbReference type="SUPFAM" id="SSF56235">
    <property type="entry name" value="N-terminal nucleophile aminohydrolases (Ntn hydrolases)"/>
    <property type="match status" value="1"/>
</dbReference>
<dbReference type="EC" id="2.3.2.2" evidence="9"/>
<dbReference type="Gene3D" id="1.10.246.130">
    <property type="match status" value="1"/>
</dbReference>
<comment type="pathway">
    <text evidence="9">Sulfur metabolism; glutathione metabolism.</text>
</comment>
<organism evidence="10 11">
    <name type="scientific">Alteromonas ponticola</name>
    <dbReference type="NCBI Taxonomy" id="2720613"/>
    <lineage>
        <taxon>Bacteria</taxon>
        <taxon>Pseudomonadati</taxon>
        <taxon>Pseudomonadota</taxon>
        <taxon>Gammaproteobacteria</taxon>
        <taxon>Alteromonadales</taxon>
        <taxon>Alteromonadaceae</taxon>
        <taxon>Alteromonas/Salinimonas group</taxon>
        <taxon>Alteromonas</taxon>
    </lineage>
</organism>
<comment type="similarity">
    <text evidence="3 9">Belongs to the gamma-glutamyltransferase family.</text>
</comment>
<dbReference type="RefSeq" id="WP_169210685.1">
    <property type="nucleotide sequence ID" value="NZ_JAATNW010000004.1"/>
</dbReference>
<evidence type="ECO:0000313" key="11">
    <source>
        <dbReference type="Proteomes" id="UP000709336"/>
    </source>
</evidence>
<dbReference type="Pfam" id="PF01019">
    <property type="entry name" value="G_glu_transpept"/>
    <property type="match status" value="1"/>
</dbReference>
<dbReference type="InterPro" id="IPR055262">
    <property type="entry name" value="GGT_CS"/>
</dbReference>
<dbReference type="InterPro" id="IPR043137">
    <property type="entry name" value="GGT_ssub_C"/>
</dbReference>
<comment type="PTM">
    <text evidence="9">Cleaved by autocatalysis into a large and a small subunit.</text>
</comment>
<dbReference type="PRINTS" id="PR01210">
    <property type="entry name" value="GGTRANSPTASE"/>
</dbReference>
<comment type="catalytic activity">
    <reaction evidence="1 9">
        <text>an S-substituted glutathione + H2O = an S-substituted L-cysteinylglycine + L-glutamate</text>
        <dbReference type="Rhea" id="RHEA:59468"/>
        <dbReference type="ChEBI" id="CHEBI:15377"/>
        <dbReference type="ChEBI" id="CHEBI:29985"/>
        <dbReference type="ChEBI" id="CHEBI:90779"/>
        <dbReference type="ChEBI" id="CHEBI:143103"/>
        <dbReference type="EC" id="3.4.19.13"/>
    </reaction>
</comment>
<keyword evidence="7 9" id="KW-0012">Acyltransferase</keyword>